<proteinExistence type="predicted"/>
<comment type="caution">
    <text evidence="1">The sequence shown here is derived from an EMBL/GenBank/DDBJ whole genome shotgun (WGS) entry which is preliminary data.</text>
</comment>
<name>A0A8H6FV48_9LECA</name>
<reference evidence="1 2" key="1">
    <citation type="journal article" date="2020" name="Genomics">
        <title>Complete, high-quality genomes from long-read metagenomic sequencing of two wolf lichen thalli reveals enigmatic genome architecture.</title>
        <authorList>
            <person name="McKenzie S.K."/>
            <person name="Walston R.F."/>
            <person name="Allen J.L."/>
        </authorList>
    </citation>
    <scope>NUCLEOTIDE SEQUENCE [LARGE SCALE GENOMIC DNA]</scope>
    <source>
        <strain evidence="1">WasteWater2</strain>
    </source>
</reference>
<evidence type="ECO:0000313" key="2">
    <source>
        <dbReference type="Proteomes" id="UP000578531"/>
    </source>
</evidence>
<dbReference type="OrthoDB" id="10418672at2759"/>
<protein>
    <submittedName>
        <fullName evidence="1">Uncharacterized protein</fullName>
    </submittedName>
</protein>
<gene>
    <name evidence="1" type="ORF">HO173_006467</name>
</gene>
<evidence type="ECO:0000313" key="1">
    <source>
        <dbReference type="EMBL" id="KAF6235273.1"/>
    </source>
</evidence>
<dbReference type="EMBL" id="JACCJC010000025">
    <property type="protein sequence ID" value="KAF6235273.1"/>
    <property type="molecule type" value="Genomic_DNA"/>
</dbReference>
<sequence>MSYIPLILAGFAASTVVSLALIPLQAIVTPANHSVTEVAFNSSNPTSQSILSSTSAYVPSVSASNHSSESLAYGYYQCNAKKFGQPKFNSCREALHQMPNGWDLSTYGDRTVFGGSVDFPLPARYASIDGACIIEVFAAKQGAIDRLEPSHLKMSIRYLLDKCVRDEEHEGGFAKYLGENGRLSVFVKQSTTQFKCFVPMGLSPIGSACQLPLNTMPVSNSTELFGERGTQGIDVGLPLRYTDPRDECAIDVVIEGPPIRADWYDLWGAAAIVVAVCARRGKDGVFAKTVGETELAVWVSGGNSLPMPENTA</sequence>
<accession>A0A8H6FV48</accession>
<dbReference type="RefSeq" id="XP_037164644.1">
    <property type="nucleotide sequence ID" value="XM_037308378.1"/>
</dbReference>
<dbReference type="Proteomes" id="UP000578531">
    <property type="component" value="Unassembled WGS sequence"/>
</dbReference>
<keyword evidence="2" id="KW-1185">Reference proteome</keyword>
<dbReference type="GeneID" id="59288128"/>
<dbReference type="AlphaFoldDB" id="A0A8H6FV48"/>
<organism evidence="1 2">
    <name type="scientific">Letharia columbiana</name>
    <dbReference type="NCBI Taxonomy" id="112416"/>
    <lineage>
        <taxon>Eukaryota</taxon>
        <taxon>Fungi</taxon>
        <taxon>Dikarya</taxon>
        <taxon>Ascomycota</taxon>
        <taxon>Pezizomycotina</taxon>
        <taxon>Lecanoromycetes</taxon>
        <taxon>OSLEUM clade</taxon>
        <taxon>Lecanoromycetidae</taxon>
        <taxon>Lecanorales</taxon>
        <taxon>Lecanorineae</taxon>
        <taxon>Parmeliaceae</taxon>
        <taxon>Letharia</taxon>
    </lineage>
</organism>